<keyword evidence="6 8" id="KW-0863">Zinc-finger</keyword>
<evidence type="ECO:0000259" key="10">
    <source>
        <dbReference type="PROSITE" id="PS50089"/>
    </source>
</evidence>
<dbReference type="GO" id="GO:0031519">
    <property type="term" value="C:PcG protein complex"/>
    <property type="evidence" value="ECO:0007669"/>
    <property type="project" value="TreeGrafter"/>
</dbReference>
<dbReference type="GO" id="GO:0000151">
    <property type="term" value="C:ubiquitin ligase complex"/>
    <property type="evidence" value="ECO:0007669"/>
    <property type="project" value="InterPro"/>
</dbReference>
<dbReference type="InterPro" id="IPR018957">
    <property type="entry name" value="Znf_C3HC4_RING-type"/>
</dbReference>
<dbReference type="GO" id="GO:0003682">
    <property type="term" value="F:chromatin binding"/>
    <property type="evidence" value="ECO:0007669"/>
    <property type="project" value="TreeGrafter"/>
</dbReference>
<keyword evidence="5" id="KW-0479">Metal-binding</keyword>
<comment type="catalytic activity">
    <reaction evidence="1">
        <text>S-ubiquitinyl-[E2 ubiquitin-conjugating enzyme]-L-cysteine + [acceptor protein]-L-lysine = [E2 ubiquitin-conjugating enzyme]-L-cysteine + N(6)-ubiquitinyl-[acceptor protein]-L-lysine.</text>
        <dbReference type="EC" id="2.3.2.27"/>
    </reaction>
</comment>
<dbReference type="InterPro" id="IPR017907">
    <property type="entry name" value="Znf_RING_CS"/>
</dbReference>
<reference evidence="14" key="1">
    <citation type="submission" date="2017-02" db="UniProtKB">
        <authorList>
            <consortium name="WormBaseParasite"/>
        </authorList>
    </citation>
    <scope>IDENTIFICATION</scope>
</reference>
<dbReference type="OrthoDB" id="5847394at2759"/>
<evidence type="ECO:0000313" key="14">
    <source>
        <dbReference type="WBParaSite" id="DME_0000136601-mRNA-1"/>
    </source>
</evidence>
<dbReference type="PROSITE" id="PS50089">
    <property type="entry name" value="ZF_RING_2"/>
    <property type="match status" value="1"/>
</dbReference>
<accession>A0A0N4U3Q6</accession>
<dbReference type="EC" id="2.3.2.27" evidence="3"/>
<evidence type="ECO:0000256" key="5">
    <source>
        <dbReference type="ARBA" id="ARBA00022723"/>
    </source>
</evidence>
<dbReference type="EMBL" id="UYYG01001153">
    <property type="protein sequence ID" value="VDN55753.1"/>
    <property type="molecule type" value="Genomic_DNA"/>
</dbReference>
<dbReference type="Proteomes" id="UP000038040">
    <property type="component" value="Unplaced"/>
</dbReference>
<evidence type="ECO:0000313" key="11">
    <source>
        <dbReference type="EMBL" id="VDN55753.1"/>
    </source>
</evidence>
<dbReference type="GO" id="GO:0008270">
    <property type="term" value="F:zinc ion binding"/>
    <property type="evidence" value="ECO:0007669"/>
    <property type="project" value="UniProtKB-KW"/>
</dbReference>
<comment type="pathway">
    <text evidence="2">Protein modification; protein ubiquitination.</text>
</comment>
<keyword evidence="4" id="KW-0808">Transferase</keyword>
<dbReference type="InterPro" id="IPR043540">
    <property type="entry name" value="RING1/RING2"/>
</dbReference>
<feature type="domain" description="RING-type" evidence="10">
    <location>
        <begin position="101"/>
        <end position="141"/>
    </location>
</feature>
<protein>
    <recommendedName>
        <fullName evidence="3">RING-type E3 ubiquitin transferase</fullName>
        <ecNumber evidence="3">2.3.2.27</ecNumber>
    </recommendedName>
</protein>
<reference evidence="11 13" key="2">
    <citation type="submission" date="2018-11" db="EMBL/GenBank/DDBJ databases">
        <authorList>
            <consortium name="Pathogen Informatics"/>
        </authorList>
    </citation>
    <scope>NUCLEOTIDE SEQUENCE [LARGE SCALE GENOMIC DNA]</scope>
</reference>
<evidence type="ECO:0000256" key="9">
    <source>
        <dbReference type="SAM" id="MobiDB-lite"/>
    </source>
</evidence>
<dbReference type="SMART" id="SM00184">
    <property type="entry name" value="RING"/>
    <property type="match status" value="1"/>
</dbReference>
<evidence type="ECO:0000256" key="1">
    <source>
        <dbReference type="ARBA" id="ARBA00000900"/>
    </source>
</evidence>
<dbReference type="Proteomes" id="UP000274756">
    <property type="component" value="Unassembled WGS sequence"/>
</dbReference>
<dbReference type="PANTHER" id="PTHR46076">
    <property type="entry name" value="E3 UBIQUITIN-PROTEIN LIGASE RING1 / RING 2 FAMILY MEMBER"/>
    <property type="match status" value="1"/>
</dbReference>
<keyword evidence="7" id="KW-0862">Zinc</keyword>
<dbReference type="Gene3D" id="3.30.40.10">
    <property type="entry name" value="Zinc/RING finger domain, C3HC4 (zinc finger)"/>
    <property type="match status" value="1"/>
</dbReference>
<dbReference type="SUPFAM" id="SSF57850">
    <property type="entry name" value="RING/U-box"/>
    <property type="match status" value="1"/>
</dbReference>
<dbReference type="STRING" id="318479.A0A0N4U3Q6"/>
<keyword evidence="13" id="KW-1185">Reference proteome</keyword>
<organism evidence="12 14">
    <name type="scientific">Dracunculus medinensis</name>
    <name type="common">Guinea worm</name>
    <dbReference type="NCBI Taxonomy" id="318479"/>
    <lineage>
        <taxon>Eukaryota</taxon>
        <taxon>Metazoa</taxon>
        <taxon>Ecdysozoa</taxon>
        <taxon>Nematoda</taxon>
        <taxon>Chromadorea</taxon>
        <taxon>Rhabditida</taxon>
        <taxon>Spirurina</taxon>
        <taxon>Dracunculoidea</taxon>
        <taxon>Dracunculidae</taxon>
        <taxon>Dracunculus</taxon>
    </lineage>
</organism>
<gene>
    <name evidence="11" type="ORF">DME_LOCUS5726</name>
</gene>
<dbReference type="PROSITE" id="PS00518">
    <property type="entry name" value="ZF_RING_1"/>
    <property type="match status" value="1"/>
</dbReference>
<dbReference type="GO" id="GO:0061630">
    <property type="term" value="F:ubiquitin protein ligase activity"/>
    <property type="evidence" value="ECO:0007669"/>
    <property type="project" value="UniProtKB-EC"/>
</dbReference>
<evidence type="ECO:0000256" key="6">
    <source>
        <dbReference type="ARBA" id="ARBA00022771"/>
    </source>
</evidence>
<evidence type="ECO:0000313" key="12">
    <source>
        <dbReference type="Proteomes" id="UP000038040"/>
    </source>
</evidence>
<evidence type="ECO:0000256" key="3">
    <source>
        <dbReference type="ARBA" id="ARBA00012483"/>
    </source>
</evidence>
<dbReference type="InterPro" id="IPR013083">
    <property type="entry name" value="Znf_RING/FYVE/PHD"/>
</dbReference>
<name>A0A0N4U3Q6_DRAME</name>
<evidence type="ECO:0000256" key="2">
    <source>
        <dbReference type="ARBA" id="ARBA00004906"/>
    </source>
</evidence>
<dbReference type="InterPro" id="IPR001841">
    <property type="entry name" value="Znf_RING"/>
</dbReference>
<evidence type="ECO:0000256" key="4">
    <source>
        <dbReference type="ARBA" id="ARBA00022679"/>
    </source>
</evidence>
<evidence type="ECO:0000313" key="13">
    <source>
        <dbReference type="Proteomes" id="UP000274756"/>
    </source>
</evidence>
<dbReference type="AlphaFoldDB" id="A0A0N4U3Q6"/>
<dbReference type="WBParaSite" id="DME_0000136601-mRNA-1">
    <property type="protein sequence ID" value="DME_0000136601-mRNA-1"/>
    <property type="gene ID" value="DME_0000136601"/>
</dbReference>
<sequence length="417" mass="47317">MEMREIPGSKVRAGRVFKERTRATQLSSAANGNASTKSITIEEITKEEENQNSRRKKLAVSRNLKTRLLNSYDKKRQFIPIPKKFDLRPIVLEQIDQYFICKICKEIMRDATVIRECMHRFCAKCINDRIKSGLNKCPSCDLLFPKKFSLKSDPSFDTIIRQVEMNVDARMLSNLASRAQSEISEPPLMIDENYDSSHDPISQIESTEVISKETSSSNRQGMSSTQESGDLSKTNNQISQIEHPVPLNLLKNSINASADFLLHDKQRLLSGIETELILYPDASISSDSILRHIAKIRFIEVPSAITGNLYFIIENGVILQKLLLPRKISYQTILQSVDFDSYILVYVISVGHLREFLYSRLALESGDKEISEKYQIVFYALHSDFPIEKVIVVSQKSGGQFVAINVREPNTDPSGVF</sequence>
<dbReference type="PANTHER" id="PTHR46076:SF3">
    <property type="entry name" value="E3 UBIQUITIN-PROTEIN LIGASE RING1"/>
    <property type="match status" value="1"/>
</dbReference>
<evidence type="ECO:0000256" key="7">
    <source>
        <dbReference type="ARBA" id="ARBA00022833"/>
    </source>
</evidence>
<evidence type="ECO:0000256" key="8">
    <source>
        <dbReference type="PROSITE-ProRule" id="PRU00175"/>
    </source>
</evidence>
<dbReference type="Pfam" id="PF00097">
    <property type="entry name" value="zf-C3HC4"/>
    <property type="match status" value="1"/>
</dbReference>
<feature type="region of interest" description="Disordered" evidence="9">
    <location>
        <begin position="209"/>
        <end position="233"/>
    </location>
</feature>
<proteinExistence type="predicted"/>